<evidence type="ECO:0000256" key="3">
    <source>
        <dbReference type="ARBA" id="ARBA00004586"/>
    </source>
</evidence>
<dbReference type="Gene3D" id="1.10.10.60">
    <property type="entry name" value="Homeodomain-like"/>
    <property type="match status" value="1"/>
</dbReference>
<dbReference type="InterPro" id="IPR009057">
    <property type="entry name" value="Homeodomain-like_sf"/>
</dbReference>
<dbReference type="SMART" id="SM00389">
    <property type="entry name" value="HOX"/>
    <property type="match status" value="1"/>
</dbReference>
<accession>A0A0D9WY80</accession>
<feature type="DNA-binding region" description="Homeobox" evidence="9">
    <location>
        <begin position="24"/>
        <end position="83"/>
    </location>
</feature>
<dbReference type="EnsemblPlants" id="LPERR07G10310.1">
    <property type="protein sequence ID" value="LPERR07G10310.1"/>
    <property type="gene ID" value="LPERR07G10310"/>
</dbReference>
<evidence type="ECO:0000256" key="7">
    <source>
        <dbReference type="ARBA" id="ARBA00023163"/>
    </source>
</evidence>
<comment type="subcellular location">
    <subcellularLocation>
        <location evidence="2">Endomembrane system</location>
        <topology evidence="2">Multi-pass membrane protein</topology>
    </subcellularLocation>
    <subcellularLocation>
        <location evidence="3">Endoplasmic reticulum membrane</location>
    </subcellularLocation>
    <subcellularLocation>
        <location evidence="1 9 10">Nucleus</location>
    </subcellularLocation>
</comment>
<evidence type="ECO:0000256" key="9">
    <source>
        <dbReference type="PROSITE-ProRule" id="PRU00108"/>
    </source>
</evidence>
<reference evidence="13 14" key="1">
    <citation type="submission" date="2012-08" db="EMBL/GenBank/DDBJ databases">
        <title>Oryza genome evolution.</title>
        <authorList>
            <person name="Wing R.A."/>
        </authorList>
    </citation>
    <scope>NUCLEOTIDE SEQUENCE</scope>
</reference>
<evidence type="ECO:0000256" key="2">
    <source>
        <dbReference type="ARBA" id="ARBA00004127"/>
    </source>
</evidence>
<keyword evidence="14" id="KW-1185">Reference proteome</keyword>
<dbReference type="InterPro" id="IPR017970">
    <property type="entry name" value="Homeobox_CS"/>
</dbReference>
<protein>
    <recommendedName>
        <fullName evidence="12">Homeobox domain-containing protein</fullName>
    </recommendedName>
</protein>
<evidence type="ECO:0000313" key="14">
    <source>
        <dbReference type="Proteomes" id="UP000032180"/>
    </source>
</evidence>
<keyword evidence="4" id="KW-0805">Transcription regulation</keyword>
<feature type="compositionally biased region" description="Basic and acidic residues" evidence="11">
    <location>
        <begin position="1"/>
        <end position="12"/>
    </location>
</feature>
<dbReference type="GO" id="GO:0003677">
    <property type="term" value="F:DNA binding"/>
    <property type="evidence" value="ECO:0007669"/>
    <property type="project" value="UniProtKB-UniRule"/>
</dbReference>
<dbReference type="GO" id="GO:0000981">
    <property type="term" value="F:DNA-binding transcription factor activity, RNA polymerase II-specific"/>
    <property type="evidence" value="ECO:0007669"/>
    <property type="project" value="InterPro"/>
</dbReference>
<keyword evidence="8 9" id="KW-0539">Nucleus</keyword>
<evidence type="ECO:0000259" key="12">
    <source>
        <dbReference type="PROSITE" id="PS50071"/>
    </source>
</evidence>
<evidence type="ECO:0000256" key="1">
    <source>
        <dbReference type="ARBA" id="ARBA00004123"/>
    </source>
</evidence>
<dbReference type="CDD" id="cd00086">
    <property type="entry name" value="homeodomain"/>
    <property type="match status" value="1"/>
</dbReference>
<dbReference type="InterPro" id="IPR001356">
    <property type="entry name" value="HD"/>
</dbReference>
<reference evidence="13" key="3">
    <citation type="submission" date="2015-04" db="UniProtKB">
        <authorList>
            <consortium name="EnsemblPlants"/>
        </authorList>
    </citation>
    <scope>IDENTIFICATION</scope>
</reference>
<dbReference type="InterPro" id="IPR042160">
    <property type="entry name" value="HD-Zip_IV"/>
</dbReference>
<evidence type="ECO:0000256" key="11">
    <source>
        <dbReference type="SAM" id="MobiDB-lite"/>
    </source>
</evidence>
<evidence type="ECO:0000256" key="6">
    <source>
        <dbReference type="ARBA" id="ARBA00023155"/>
    </source>
</evidence>
<dbReference type="Pfam" id="PF00046">
    <property type="entry name" value="Homeodomain"/>
    <property type="match status" value="1"/>
</dbReference>
<dbReference type="PRINTS" id="PR00031">
    <property type="entry name" value="HTHREPRESSR"/>
</dbReference>
<evidence type="ECO:0000256" key="5">
    <source>
        <dbReference type="ARBA" id="ARBA00023125"/>
    </source>
</evidence>
<dbReference type="FunFam" id="1.10.10.60:FF:000020">
    <property type="entry name" value="Ceramide synthase 5"/>
    <property type="match status" value="1"/>
</dbReference>
<evidence type="ECO:0000256" key="8">
    <source>
        <dbReference type="ARBA" id="ARBA00023242"/>
    </source>
</evidence>
<dbReference type="PANTHER" id="PTHR45654:SF111">
    <property type="entry name" value="HOMEOBOX-LEUCINE ZIPPER PROTEIN ROC6"/>
    <property type="match status" value="1"/>
</dbReference>
<keyword evidence="5 9" id="KW-0238">DNA-binding</keyword>
<dbReference type="PANTHER" id="PTHR45654">
    <property type="entry name" value="HOMEOBOX-LEUCINE ZIPPER PROTEIN MERISTEM L1"/>
    <property type="match status" value="1"/>
</dbReference>
<sequence>MEETGDAARDDSDYSGEGQDEAASYKRTKRHSYVQIKQLESVFEKNNYVGQKQREELAKKLGMEERQIKFWFRNRRTRNKEENKTLLAENKELKEAICDQICLKCDSPIVCAAKTTQMQYLRFQNMRLHCELQRATAVLIQVTQDANACPPKVFPLTRDLAVAQISSPTINNQNSPAINYPTPLELENWISPNSVNSISPSKH</sequence>
<keyword evidence="7" id="KW-0804">Transcription</keyword>
<feature type="domain" description="Homeobox" evidence="12">
    <location>
        <begin position="22"/>
        <end position="82"/>
    </location>
</feature>
<dbReference type="PROSITE" id="PS00027">
    <property type="entry name" value="HOMEOBOX_1"/>
    <property type="match status" value="1"/>
</dbReference>
<evidence type="ECO:0000256" key="10">
    <source>
        <dbReference type="RuleBase" id="RU000682"/>
    </source>
</evidence>
<dbReference type="HOGENOM" id="CLU_087435_0_0_1"/>
<dbReference type="SUPFAM" id="SSF46689">
    <property type="entry name" value="Homeodomain-like"/>
    <property type="match status" value="1"/>
</dbReference>
<evidence type="ECO:0000256" key="4">
    <source>
        <dbReference type="ARBA" id="ARBA00023015"/>
    </source>
</evidence>
<dbReference type="Gramene" id="LPERR07G10310.1">
    <property type="protein sequence ID" value="LPERR07G10310.1"/>
    <property type="gene ID" value="LPERR07G10310"/>
</dbReference>
<dbReference type="STRING" id="77586.A0A0D9WY80"/>
<dbReference type="PROSITE" id="PS50071">
    <property type="entry name" value="HOMEOBOX_2"/>
    <property type="match status" value="1"/>
</dbReference>
<keyword evidence="6 9" id="KW-0371">Homeobox</keyword>
<dbReference type="InterPro" id="IPR000047">
    <property type="entry name" value="HTH_motif"/>
</dbReference>
<dbReference type="eggNOG" id="ENOG502SWM9">
    <property type="taxonomic scope" value="Eukaryota"/>
</dbReference>
<evidence type="ECO:0000313" key="13">
    <source>
        <dbReference type="EnsemblPlants" id="LPERR07G10310.1"/>
    </source>
</evidence>
<feature type="region of interest" description="Disordered" evidence="11">
    <location>
        <begin position="1"/>
        <end position="30"/>
    </location>
</feature>
<reference evidence="14" key="2">
    <citation type="submission" date="2013-12" db="EMBL/GenBank/DDBJ databases">
        <authorList>
            <person name="Yu Y."/>
            <person name="Lee S."/>
            <person name="de Baynast K."/>
            <person name="Wissotski M."/>
            <person name="Liu L."/>
            <person name="Talag J."/>
            <person name="Goicoechea J."/>
            <person name="Angelova A."/>
            <person name="Jetty R."/>
            <person name="Kudrna D."/>
            <person name="Golser W."/>
            <person name="Rivera L."/>
            <person name="Zhang J."/>
            <person name="Wing R."/>
        </authorList>
    </citation>
    <scope>NUCLEOTIDE SEQUENCE</scope>
</reference>
<name>A0A0D9WY80_9ORYZ</name>
<proteinExistence type="predicted"/>
<dbReference type="AlphaFoldDB" id="A0A0D9WY80"/>
<dbReference type="GO" id="GO:0005634">
    <property type="term" value="C:nucleus"/>
    <property type="evidence" value="ECO:0007669"/>
    <property type="project" value="UniProtKB-SubCell"/>
</dbReference>
<dbReference type="Proteomes" id="UP000032180">
    <property type="component" value="Chromosome 7"/>
</dbReference>
<organism evidence="13 14">
    <name type="scientific">Leersia perrieri</name>
    <dbReference type="NCBI Taxonomy" id="77586"/>
    <lineage>
        <taxon>Eukaryota</taxon>
        <taxon>Viridiplantae</taxon>
        <taxon>Streptophyta</taxon>
        <taxon>Embryophyta</taxon>
        <taxon>Tracheophyta</taxon>
        <taxon>Spermatophyta</taxon>
        <taxon>Magnoliopsida</taxon>
        <taxon>Liliopsida</taxon>
        <taxon>Poales</taxon>
        <taxon>Poaceae</taxon>
        <taxon>BOP clade</taxon>
        <taxon>Oryzoideae</taxon>
        <taxon>Oryzeae</taxon>
        <taxon>Oryzinae</taxon>
        <taxon>Leersia</taxon>
    </lineage>
</organism>
<dbReference type="GO" id="GO:0005789">
    <property type="term" value="C:endoplasmic reticulum membrane"/>
    <property type="evidence" value="ECO:0007669"/>
    <property type="project" value="UniProtKB-SubCell"/>
</dbReference>